<dbReference type="SUPFAM" id="SSF48452">
    <property type="entry name" value="TPR-like"/>
    <property type="match status" value="1"/>
</dbReference>
<dbReference type="Pfam" id="PF00580">
    <property type="entry name" value="UvrD-helicase"/>
    <property type="match status" value="1"/>
</dbReference>
<name>A0A5C7HI18_9ROSI</name>
<dbReference type="InterPro" id="IPR013986">
    <property type="entry name" value="DExx_box_DNA_helicase_dom_sf"/>
</dbReference>
<evidence type="ECO:0000256" key="5">
    <source>
        <dbReference type="PROSITE-ProRule" id="PRU00560"/>
    </source>
</evidence>
<dbReference type="Gene3D" id="3.40.50.300">
    <property type="entry name" value="P-loop containing nucleotide triphosphate hydrolases"/>
    <property type="match status" value="5"/>
</dbReference>
<dbReference type="InterPro" id="IPR041679">
    <property type="entry name" value="DNA2/NAM7-like_C"/>
</dbReference>
<reference evidence="9" key="1">
    <citation type="journal article" date="2019" name="Gigascience">
        <title>De novo genome assembly of the endangered Acer yangbiense, a plant species with extremely small populations endemic to Yunnan Province, China.</title>
        <authorList>
            <person name="Yang J."/>
            <person name="Wariss H.M."/>
            <person name="Tao L."/>
            <person name="Zhang R."/>
            <person name="Yun Q."/>
            <person name="Hollingsworth P."/>
            <person name="Dao Z."/>
            <person name="Luo G."/>
            <person name="Guo H."/>
            <person name="Ma Y."/>
            <person name="Sun W."/>
        </authorList>
    </citation>
    <scope>NUCLEOTIDE SEQUENCE [LARGE SCALE GENOMIC DNA]</scope>
    <source>
        <strain evidence="9">cv. Malutang</strain>
    </source>
</reference>
<dbReference type="PROSITE" id="PS51198">
    <property type="entry name" value="UVRD_HELICASE_ATP_BIND"/>
    <property type="match status" value="1"/>
</dbReference>
<evidence type="ECO:0000313" key="9">
    <source>
        <dbReference type="Proteomes" id="UP000323000"/>
    </source>
</evidence>
<evidence type="ECO:0000256" key="2">
    <source>
        <dbReference type="ARBA" id="ARBA00022801"/>
    </source>
</evidence>
<dbReference type="InterPro" id="IPR027417">
    <property type="entry name" value="P-loop_NTPase"/>
</dbReference>
<keyword evidence="9" id="KW-1185">Reference proteome</keyword>
<evidence type="ECO:0000256" key="1">
    <source>
        <dbReference type="ARBA" id="ARBA00022741"/>
    </source>
</evidence>
<dbReference type="GO" id="GO:0005524">
    <property type="term" value="F:ATP binding"/>
    <property type="evidence" value="ECO:0007669"/>
    <property type="project" value="UniProtKB-UniRule"/>
</dbReference>
<dbReference type="PANTHER" id="PTHR21529:SF4">
    <property type="entry name" value="TPR AND ANKYRIN REPEAT-CONTAINING PROTEIN 1"/>
    <property type="match status" value="1"/>
</dbReference>
<keyword evidence="2 5" id="KW-0378">Hydrolase</keyword>
<proteinExistence type="predicted"/>
<dbReference type="InterPro" id="IPR045529">
    <property type="entry name" value="DUF6469"/>
</dbReference>
<evidence type="ECO:0000256" key="3">
    <source>
        <dbReference type="ARBA" id="ARBA00022806"/>
    </source>
</evidence>
<dbReference type="SUPFAM" id="SSF52540">
    <property type="entry name" value="P-loop containing nucleoside triphosphate hydrolases"/>
    <property type="match status" value="2"/>
</dbReference>
<dbReference type="Pfam" id="PF20073">
    <property type="entry name" value="DUF6469"/>
    <property type="match status" value="1"/>
</dbReference>
<dbReference type="InterPro" id="IPR039904">
    <property type="entry name" value="TRANK1"/>
</dbReference>
<feature type="binding site" evidence="5">
    <location>
        <begin position="1108"/>
        <end position="1115"/>
    </location>
    <ligand>
        <name>ATP</name>
        <dbReference type="ChEBI" id="CHEBI:30616"/>
    </ligand>
</feature>
<evidence type="ECO:0000259" key="7">
    <source>
        <dbReference type="PROSITE" id="PS51198"/>
    </source>
</evidence>
<dbReference type="InterPro" id="IPR011990">
    <property type="entry name" value="TPR-like_helical_dom_sf"/>
</dbReference>
<dbReference type="GO" id="GO:0005694">
    <property type="term" value="C:chromosome"/>
    <property type="evidence" value="ECO:0007669"/>
    <property type="project" value="UniProtKB-ARBA"/>
</dbReference>
<dbReference type="OrthoDB" id="3156807at2759"/>
<dbReference type="GO" id="GO:0016787">
    <property type="term" value="F:hydrolase activity"/>
    <property type="evidence" value="ECO:0007669"/>
    <property type="project" value="UniProtKB-UniRule"/>
</dbReference>
<evidence type="ECO:0000256" key="4">
    <source>
        <dbReference type="ARBA" id="ARBA00022840"/>
    </source>
</evidence>
<feature type="compositionally biased region" description="Basic residues" evidence="6">
    <location>
        <begin position="2814"/>
        <end position="2831"/>
    </location>
</feature>
<dbReference type="Pfam" id="PF13086">
    <property type="entry name" value="AAA_11"/>
    <property type="match status" value="2"/>
</dbReference>
<dbReference type="GO" id="GO:0004386">
    <property type="term" value="F:helicase activity"/>
    <property type="evidence" value="ECO:0007669"/>
    <property type="project" value="UniProtKB-UniRule"/>
</dbReference>
<evidence type="ECO:0000256" key="6">
    <source>
        <dbReference type="SAM" id="MobiDB-lite"/>
    </source>
</evidence>
<dbReference type="EMBL" id="VAHF01000008">
    <property type="protein sequence ID" value="TXG56683.1"/>
    <property type="molecule type" value="Genomic_DNA"/>
</dbReference>
<sequence length="2831" mass="324146">MMQGSGSKKKKRAAPNDYGFSDIVFSWSLEDIFNENLFKDKVEKIPDSFQSAGEYFRTFVFPLLEETRAQLCSGMDTISRAPFAQVVDLEESKPYGIGLYDVKVDYWRNRFSNRGKELYKTLPGDVLILADTKPETASDLQRVGNMWSFLSVPKITEDEKESEIGSTSSHFKVKVVSKDIQVDDMKEKSIFVIFLTNIIPNRRIWNSLHMAGNLKVINEILYTSSVVEDKCDCVQSKGIWYEKYGPSLSSTLNDSQVEAILACLARMHCHHKCSVELIWGPPGTGKTKTVSMLLFSLLKMKCRTLVCAPTNVAIMEVASRVLNLVKESFEADSERADLFCPLGDVLLFGNNERLKVDAGTEEIYLDHRIEKLAECFVRLTGWRHCFRSMIDFLEECASQYQIFLENKLMRENSNDDEIIECRNETEASKGEYKSFLDFLRKRFNLTATALRNCLVIFCTHVPKEYILEANFHNIVYLISLLESLGTLLFQDNMASEELEELFSHSVDEEFSELIMDEKYLLQKRRSECHSVLKTLWVSLNELNLPVVMNKESLKDFCFEKASLIFCTASSSYKLHSVDMEPLSFLVIDEAAQLSESESTIPLQLPDIKHAILIGDEHQLPAMVESNVSNEAGFGRSLFERLSTLGHSKQLLNIQYRMHPAISFFPNSQFYHNQILDGPNVRKKSYEKHYLSGPMFGPYSFINIVNGREEFDDVGHSRKNLVEVSVVLKILQNLYKAWIGSNKKLSIGVVSPYTAQVVAIKDKLGHKYESRDGFAVKVKSVDGFQGGEEDIIIISTVRSNTGGSIGFLSKLQRINVALTRARHCLWILGNDRTLTRSESVWESLVRDAKERQCFFNADDDKDLAKAILKVKKELDELEELLNPESILFRSQRWKVVFSDYFLHSFKNLKSVRTKKSVINHLMKLASGWRPKRRNNDSVCGNSSQIVKQFKVEGLFVVCTIDIVKEQLYIQVLKVWDILPLEEVSKLVKRLDDIFVKYTDDYINRCKEKCLDGKLEVPKTWAASSDITRLKDLANEHGSDLSGADFDGRSYVENSKVSESLLLMKFYSLSLGIVSHLLSDRDGRELDLPFEVTDEQLEMILFPKSTFIHGRSGTGKTTILTMKVFQKEKLHYMAMEGFYGAESRTDPNTSQKNEVEEVPGETKREILRQLFVTVSPKLCFAVKQHISHLKSSAFGGKFPAESSLIDVDDIDDAAEFKDIPNSFVDIPHKSFPLVITFHKFLMMLDGTLGTSYFERFLNRNKPSDGQIQSSISVALQTFIRTKEVSYDRFSSLYWPHFNTELTKRLDSSRVYTEITSHIKGGLHAMEVVDGKLSREDYVQLSDGRVSTISKRKREKIYDIFLNYEKTKLESGEFDLADLVIDLHQRLKDENCQVDEMDFVYVDEVQDLTMSQIALFKYICKNVDEGFVFSGDTAQTIARGIDFRFQDIRALFYKKFVLDSISNGDVRRERKGQLSDVLSLSQNFRTHAGVLKLAQSIIELLFRFFPRSIDILKPETSLIYGEPPVLLESENKEDAIIKIFGNSGTFGGNMVGFGAQQVILVRDDCARKEISNLVGKQALVLTIVECKGLEFQDVLLYNFFSSSNLKNKWRVIYEYMKEQDLLESPMPFPSFNEAKHNILCSELKQLYVAITRTRQRLWIWENMEELCEPMFDYWKKKLLVQVRQLDDSLAQAMQVASSPEEWRSQGIKLFHEHNYEMATMCFERAGDTYWERRTKATGLKASADRLRSSNPEEANIILREAAEIFEAIGKADSAARCFFDLGEYERAGRIYLEKYEESELERAAKCFNRAGCYEKAAEVYARGNFFLECLNVCSKGKLFELGLQCIHYWKQHANTDVAVVRRTEDIYKIEQGFLESCALHFHELQDSKSMMKFVRTFHSMDLKRNFLKSQNCLNELLLLEEESGNFLDAASIAKLRGDILLAADLLQKAGNFREASTLTLNYIFSNSLWSHGSKGWPLKQFSQKEELLEKAKCLAKMEPNQFYEFVFTEAEILSSDQPNLPRLNQLLNASKRRKSLKGEILSTRMILDVHLHSNTSKYEWEDEFVWNPVMFSEYKICKNKESIETLVYFWNYWKDKIVNIFECLGRLETQDDNEYRGYGDFCLNYLGVWKQCESWSSLDTIYILLNCDADWVREWDGRCAQGSGKLVSIDVHQLVSAARSYWSSELLSVGMKVLHNLEALYKHSMKSSLPIFCQFRSLTYIYEVAKFLSDFKIPDHRHHPAKTLQKFLELSTEHFFGYMFPQDWQEQLRENLFSLRQTEVCRSMLEEVIFKCTGLKNKLSYGQIGRLAVMTLGSGRLHQELYQQVVKRCAGNSPWKAFLENFAANMGLESQQDSAPCIKSKVSLVQKFHGALLDTYNANWRLYDYISPACFLYLIERLLIMLSSIQGYIITTESSFVDWLIHQEGNSNQTYLVADVRHSLGYVLESLINIVRQLLFHQMDTMDWVRRCSTNPMDYSLVVLRLVVIVCLIHLNFGSCGNTLFELMGLGFITNKLPREFYDVLRRGWKRNVLNVNVNMLANAFKKIGNPLVIVSLGKDCSRFKCPGAIFVDMKVSQCKDILRMFFPKFDDSEGQAGTAEPEALPPNFCDEGKNSNITSSNSASPLDLDFIVDGKINEGNVMMNLGLFWKMVGALNLVEHEKYHMSIELNAPTIKVVVEIILRHQCTAMDFSDNEDGSLFEEAASMVEELRQLYAALDVSELELKKNVSTIGELFKRLQSRRATMEPFLNKLFLQLSAIFEGTESETVVIASAGKCDDENNNNKAAECSDSDDEGKAGALSSIGASGNNSSKQENENKSRGKNKSKRKPKKKKGQKH</sequence>
<dbReference type="Proteomes" id="UP000323000">
    <property type="component" value="Chromosome 8"/>
</dbReference>
<dbReference type="CDD" id="cd18808">
    <property type="entry name" value="SF1_C_Upf1"/>
    <property type="match status" value="1"/>
</dbReference>
<dbReference type="Gene3D" id="1.10.10.160">
    <property type="match status" value="1"/>
</dbReference>
<dbReference type="InterPro" id="IPR047187">
    <property type="entry name" value="SF1_C_Upf1"/>
</dbReference>
<feature type="domain" description="UvrD-like helicase ATP-binding" evidence="7">
    <location>
        <begin position="1087"/>
        <end position="1484"/>
    </location>
</feature>
<dbReference type="PANTHER" id="PTHR21529">
    <property type="entry name" value="MAMMARY TURMOR VIRUS RECEPTOR HOMOLOG 1, 2 MTVR1, 2"/>
    <property type="match status" value="1"/>
</dbReference>
<feature type="region of interest" description="Disordered" evidence="6">
    <location>
        <begin position="2774"/>
        <end position="2831"/>
    </location>
</feature>
<dbReference type="FunFam" id="3.40.50.300:FF:000326">
    <property type="entry name" value="P-loop containing nucleoside triphosphate hydrolase"/>
    <property type="match status" value="1"/>
</dbReference>
<keyword evidence="3 5" id="KW-0347">Helicase</keyword>
<accession>A0A5C7HI18</accession>
<keyword evidence="1 5" id="KW-0547">Nucleotide-binding</keyword>
<dbReference type="InterPro" id="IPR041677">
    <property type="entry name" value="DNA2/NAM7_AAA_11"/>
</dbReference>
<dbReference type="Pfam" id="PF13087">
    <property type="entry name" value="AAA_12"/>
    <property type="match status" value="1"/>
</dbReference>
<gene>
    <name evidence="8" type="ORF">EZV62_017996</name>
</gene>
<protein>
    <recommendedName>
        <fullName evidence="7">UvrD-like helicase ATP-binding domain-containing protein</fullName>
    </recommendedName>
</protein>
<comment type="caution">
    <text evidence="8">The sequence shown here is derived from an EMBL/GenBank/DDBJ whole genome shotgun (WGS) entry which is preliminary data.</text>
</comment>
<evidence type="ECO:0000313" key="8">
    <source>
        <dbReference type="EMBL" id="TXG56683.1"/>
    </source>
</evidence>
<dbReference type="InterPro" id="IPR014016">
    <property type="entry name" value="UvrD-like_ATP-bd"/>
</dbReference>
<keyword evidence="4 5" id="KW-0067">ATP-binding</keyword>
<organism evidence="8 9">
    <name type="scientific">Acer yangbiense</name>
    <dbReference type="NCBI Taxonomy" id="1000413"/>
    <lineage>
        <taxon>Eukaryota</taxon>
        <taxon>Viridiplantae</taxon>
        <taxon>Streptophyta</taxon>
        <taxon>Embryophyta</taxon>
        <taxon>Tracheophyta</taxon>
        <taxon>Spermatophyta</taxon>
        <taxon>Magnoliopsida</taxon>
        <taxon>eudicotyledons</taxon>
        <taxon>Gunneridae</taxon>
        <taxon>Pentapetalae</taxon>
        <taxon>rosids</taxon>
        <taxon>malvids</taxon>
        <taxon>Sapindales</taxon>
        <taxon>Sapindaceae</taxon>
        <taxon>Hippocastanoideae</taxon>
        <taxon>Acereae</taxon>
        <taxon>Acer</taxon>
    </lineage>
</organism>